<proteinExistence type="predicted"/>
<feature type="compositionally biased region" description="Pro residues" evidence="9">
    <location>
        <begin position="131"/>
        <end position="143"/>
    </location>
</feature>
<dbReference type="Pfam" id="PF13639">
    <property type="entry name" value="zf-RING_2"/>
    <property type="match status" value="1"/>
</dbReference>
<evidence type="ECO:0000256" key="9">
    <source>
        <dbReference type="SAM" id="MobiDB-lite"/>
    </source>
</evidence>
<evidence type="ECO:0000256" key="3">
    <source>
        <dbReference type="ARBA" id="ARBA00022679"/>
    </source>
</evidence>
<evidence type="ECO:0000259" key="10">
    <source>
        <dbReference type="PROSITE" id="PS50089"/>
    </source>
</evidence>
<comment type="catalytic activity">
    <reaction evidence="1">
        <text>S-ubiquitinyl-[E2 ubiquitin-conjugating enzyme]-L-cysteine + [acceptor protein]-L-lysine = [E2 ubiquitin-conjugating enzyme]-L-cysteine + N(6)-ubiquitinyl-[acceptor protein]-L-lysine.</text>
        <dbReference type="EC" id="2.3.2.27"/>
    </reaction>
</comment>
<evidence type="ECO:0000256" key="1">
    <source>
        <dbReference type="ARBA" id="ARBA00000900"/>
    </source>
</evidence>
<feature type="domain" description="RING-type" evidence="10">
    <location>
        <begin position="365"/>
        <end position="406"/>
    </location>
</feature>
<feature type="compositionally biased region" description="Polar residues" evidence="9">
    <location>
        <begin position="116"/>
        <end position="125"/>
    </location>
</feature>
<evidence type="ECO:0000256" key="8">
    <source>
        <dbReference type="PROSITE-ProRule" id="PRU00175"/>
    </source>
</evidence>
<dbReference type="SMART" id="SM00184">
    <property type="entry name" value="RING"/>
    <property type="match status" value="1"/>
</dbReference>
<dbReference type="EC" id="2.3.2.27" evidence="2"/>
<dbReference type="PANTHER" id="PTHR22937:SF65">
    <property type="entry name" value="E3 UBIQUITIN-PROTEIN LIGASE ARK2C"/>
    <property type="match status" value="1"/>
</dbReference>
<dbReference type="PROSITE" id="PS50089">
    <property type="entry name" value="ZF_RING_2"/>
    <property type="match status" value="1"/>
</dbReference>
<evidence type="ECO:0000256" key="4">
    <source>
        <dbReference type="ARBA" id="ARBA00022723"/>
    </source>
</evidence>
<dbReference type="InterPro" id="IPR001841">
    <property type="entry name" value="Znf_RING"/>
</dbReference>
<evidence type="ECO:0000256" key="7">
    <source>
        <dbReference type="ARBA" id="ARBA00022833"/>
    </source>
</evidence>
<dbReference type="GO" id="GO:0008270">
    <property type="term" value="F:zinc ion binding"/>
    <property type="evidence" value="ECO:0007669"/>
    <property type="project" value="UniProtKB-KW"/>
</dbReference>
<dbReference type="Proteomes" id="UP000031737">
    <property type="component" value="Unassembled WGS sequence"/>
</dbReference>
<evidence type="ECO:0000256" key="5">
    <source>
        <dbReference type="ARBA" id="ARBA00022771"/>
    </source>
</evidence>
<evidence type="ECO:0000313" key="11">
    <source>
        <dbReference type="EMBL" id="ESL10055.1"/>
    </source>
</evidence>
<dbReference type="AlphaFoldDB" id="A0A061J6W3"/>
<dbReference type="OrthoDB" id="8062037at2759"/>
<keyword evidence="6" id="KW-0833">Ubl conjugation pathway</keyword>
<accession>A0A061J6W3</accession>
<keyword evidence="3" id="KW-0808">Transferase</keyword>
<dbReference type="InterPro" id="IPR013083">
    <property type="entry name" value="Znf_RING/FYVE/PHD"/>
</dbReference>
<dbReference type="Gene3D" id="3.30.40.10">
    <property type="entry name" value="Zinc/RING finger domain, C3HC4 (zinc finger)"/>
    <property type="match status" value="1"/>
</dbReference>
<feature type="region of interest" description="Disordered" evidence="9">
    <location>
        <begin position="193"/>
        <end position="221"/>
    </location>
</feature>
<protein>
    <recommendedName>
        <fullName evidence="2">RING-type E3 ubiquitin transferase</fullName>
        <ecNumber evidence="2">2.3.2.27</ecNumber>
    </recommendedName>
</protein>
<evidence type="ECO:0000313" key="12">
    <source>
        <dbReference type="Proteomes" id="UP000031737"/>
    </source>
</evidence>
<feature type="region of interest" description="Disordered" evidence="9">
    <location>
        <begin position="1"/>
        <end position="20"/>
    </location>
</feature>
<keyword evidence="4" id="KW-0479">Metal-binding</keyword>
<sequence length="415" mass="45924">MGGRMLSSATSFQQSVKHSPSLSLPLDTMHGVTRRSPGFAVPYSLNALPQSQRGEKAGTRSNMACPPFVDYGGTVAPSYYMDSNMHSFFLQSRQAPQTAWNAAAPASNVLHPSVFSTERGSSVSQRDVGILPPPPPPPLPYPDQPEEQTRSYPHGTVGEAFEAATDPSLQRVGRRHQDPAFCELFERLTYRPSSRRRRGTAATGLQRRSEQSHVGGNPPVGGWVRPFQAAPSVIPSISSVRPRPGTPPPPPMMSRAMHDSRATLHFALTHRVPRLSENYLFEAAYSPDVDNMSYEELLDLAESIGRVERGVPRERLLELRVVLQPIHFGVTSQCQGTTGRTEGARSPRQELQRSFSTHEDECLTCCVCLDSFEVGNVATQLPCCHHFLHEGCASRWFESHFRCPICARDVRDVEH</sequence>
<name>A0A061J6W3_TRYRA</name>
<keyword evidence="5 8" id="KW-0863">Zinc-finger</keyword>
<dbReference type="GO" id="GO:0061630">
    <property type="term" value="F:ubiquitin protein ligase activity"/>
    <property type="evidence" value="ECO:0007669"/>
    <property type="project" value="UniProtKB-EC"/>
</dbReference>
<dbReference type="PANTHER" id="PTHR22937">
    <property type="entry name" value="E3 UBIQUITIN-PROTEIN LIGASE RNF165"/>
    <property type="match status" value="1"/>
</dbReference>
<feature type="region of interest" description="Disordered" evidence="9">
    <location>
        <begin position="116"/>
        <end position="153"/>
    </location>
</feature>
<keyword evidence="7" id="KW-0862">Zinc</keyword>
<feature type="compositionally biased region" description="Polar residues" evidence="9">
    <location>
        <begin position="7"/>
        <end position="20"/>
    </location>
</feature>
<dbReference type="EMBL" id="AUPL01002217">
    <property type="protein sequence ID" value="ESL10055.1"/>
    <property type="molecule type" value="Genomic_DNA"/>
</dbReference>
<reference evidence="11 12" key="1">
    <citation type="submission" date="2013-07" db="EMBL/GenBank/DDBJ databases">
        <authorList>
            <person name="Stoco P.H."/>
            <person name="Wagner G."/>
            <person name="Gerber A."/>
            <person name="Zaha A."/>
            <person name="Thompson C."/>
            <person name="Bartholomeu D.C."/>
            <person name="Luckemeyer D.D."/>
            <person name="Bahia D."/>
            <person name="Loreto E."/>
            <person name="Prestes E.B."/>
            <person name="Lima F.M."/>
            <person name="Rodrigues-Luiz G."/>
            <person name="Vallejo G.A."/>
            <person name="Filho J.F."/>
            <person name="Monteiro K.M."/>
            <person name="Tyler K.M."/>
            <person name="de Almeida L.G."/>
            <person name="Ortiz M.F."/>
            <person name="Siervo M.A."/>
            <person name="de Moraes M.H."/>
            <person name="Cunha O.L."/>
            <person name="Mendonca-Neto R."/>
            <person name="Silva R."/>
            <person name="Teixeira S.M."/>
            <person name="Murta S.M."/>
            <person name="Sincero T.C."/>
            <person name="Mendes T.A."/>
            <person name="Urmenyi T.P."/>
            <person name="Silva V.G."/>
            <person name="da Rocha W.D."/>
            <person name="Andersson B."/>
            <person name="Romanha A.J."/>
            <person name="Steindel M."/>
            <person name="de Vasconcelos A.T."/>
            <person name="Grisard E.C."/>
        </authorList>
    </citation>
    <scope>NUCLEOTIDE SEQUENCE [LARGE SCALE GENOMIC DNA]</scope>
    <source>
        <strain evidence="11 12">SC58</strain>
    </source>
</reference>
<gene>
    <name evidence="11" type="ORF">TRSC58_02217</name>
</gene>
<evidence type="ECO:0000256" key="6">
    <source>
        <dbReference type="ARBA" id="ARBA00022786"/>
    </source>
</evidence>
<organism evidence="11 12">
    <name type="scientific">Trypanosoma rangeli SC58</name>
    <dbReference type="NCBI Taxonomy" id="429131"/>
    <lineage>
        <taxon>Eukaryota</taxon>
        <taxon>Discoba</taxon>
        <taxon>Euglenozoa</taxon>
        <taxon>Kinetoplastea</taxon>
        <taxon>Metakinetoplastina</taxon>
        <taxon>Trypanosomatida</taxon>
        <taxon>Trypanosomatidae</taxon>
        <taxon>Trypanosoma</taxon>
        <taxon>Herpetosoma</taxon>
    </lineage>
</organism>
<dbReference type="InterPro" id="IPR045191">
    <property type="entry name" value="MBR1/2-like"/>
</dbReference>
<evidence type="ECO:0000256" key="2">
    <source>
        <dbReference type="ARBA" id="ARBA00012483"/>
    </source>
</evidence>
<dbReference type="SUPFAM" id="SSF57850">
    <property type="entry name" value="RING/U-box"/>
    <property type="match status" value="1"/>
</dbReference>
<keyword evidence="12" id="KW-1185">Reference proteome</keyword>
<dbReference type="VEuPathDB" id="TriTrypDB:TRSC58_02217"/>
<comment type="caution">
    <text evidence="11">The sequence shown here is derived from an EMBL/GenBank/DDBJ whole genome shotgun (WGS) entry which is preliminary data.</text>
</comment>